<organism evidence="1">
    <name type="scientific">Utricularia reniformis</name>
    <dbReference type="NCBI Taxonomy" id="192314"/>
    <lineage>
        <taxon>Eukaryota</taxon>
        <taxon>Viridiplantae</taxon>
        <taxon>Streptophyta</taxon>
        <taxon>Embryophyta</taxon>
        <taxon>Tracheophyta</taxon>
        <taxon>Spermatophyta</taxon>
        <taxon>Magnoliopsida</taxon>
        <taxon>eudicotyledons</taxon>
        <taxon>Gunneridae</taxon>
        <taxon>Pentapetalae</taxon>
        <taxon>asterids</taxon>
        <taxon>lamiids</taxon>
        <taxon>Lamiales</taxon>
        <taxon>Lentibulariaceae</taxon>
        <taxon>Utricularia</taxon>
    </lineage>
</organism>
<geneLocation type="mitochondrion" evidence="1"/>
<gene>
    <name evidence="1" type="ORF">AEK19_MT1167</name>
</gene>
<evidence type="ECO:0000313" key="1">
    <source>
        <dbReference type="EMBL" id="ART31381.1"/>
    </source>
</evidence>
<name>A0A1Y0B1W3_9LAMI</name>
<keyword evidence="1" id="KW-0496">Mitochondrion</keyword>
<dbReference type="AlphaFoldDB" id="A0A1Y0B1W3"/>
<proteinExistence type="predicted"/>
<reference evidence="1" key="1">
    <citation type="submission" date="2017-03" db="EMBL/GenBank/DDBJ databases">
        <title>The mitochondrial genome of the carnivorous plant Utricularia reniformis (Lentibulariaceae): structure, comparative analysis and evolutionary landmarks.</title>
        <authorList>
            <person name="Silva S.R."/>
            <person name="Alvarenga D.O."/>
            <person name="Michael T.P."/>
            <person name="Miranda V.F.O."/>
            <person name="Varani A.M."/>
        </authorList>
    </citation>
    <scope>NUCLEOTIDE SEQUENCE</scope>
</reference>
<accession>A0A1Y0B1W3</accession>
<dbReference type="EMBL" id="KY774314">
    <property type="protein sequence ID" value="ART31381.1"/>
    <property type="molecule type" value="Genomic_DNA"/>
</dbReference>
<sequence>MKGSSTPLSFQSSQATFLSRHTRYYISPLPNGRAFFSTLSGKLFPSPKQESFQALNPFSSTIQVAKKMKLSNRAFFSTLE</sequence>
<protein>
    <submittedName>
        <fullName evidence="1">Uncharacterized protein</fullName>
    </submittedName>
</protein>